<organism evidence="2 3">
    <name type="scientific">Riemerella anatipestifer</name>
    <name type="common">Moraxella anatipestifer</name>
    <dbReference type="NCBI Taxonomy" id="34085"/>
    <lineage>
        <taxon>Bacteria</taxon>
        <taxon>Pseudomonadati</taxon>
        <taxon>Bacteroidota</taxon>
        <taxon>Flavobacteriia</taxon>
        <taxon>Flavobacteriales</taxon>
        <taxon>Weeksellaceae</taxon>
        <taxon>Riemerella</taxon>
    </lineage>
</organism>
<keyword evidence="1" id="KW-1133">Transmembrane helix</keyword>
<sequence length="158" mass="18755">MLKNKRNLYSIITLIFLFQLFIFSDNLMPFSWGKLKVEGLACTCPDLTVKTGKIYLRTITPDSLKRFNIDYSEIYLTENSFKKFPKNFNPSYIFDPNFIEGKVVGKRNIEGEKHWNLVFDVSNWQILNPLKDILIKFSFFLQIIIFIIYYLKNEKNIT</sequence>
<keyword evidence="1" id="KW-0812">Transmembrane</keyword>
<evidence type="ECO:0000313" key="3">
    <source>
        <dbReference type="Proteomes" id="UP001207440"/>
    </source>
</evidence>
<name>A0AAP3AJY3_RIEAN</name>
<keyword evidence="1" id="KW-0472">Membrane</keyword>
<dbReference type="EMBL" id="JAOZYT010000011">
    <property type="protein sequence ID" value="MCW0523260.1"/>
    <property type="molecule type" value="Genomic_DNA"/>
</dbReference>
<comment type="caution">
    <text evidence="2">The sequence shown here is derived from an EMBL/GenBank/DDBJ whole genome shotgun (WGS) entry which is preliminary data.</text>
</comment>
<evidence type="ECO:0000256" key="1">
    <source>
        <dbReference type="SAM" id="Phobius"/>
    </source>
</evidence>
<protein>
    <submittedName>
        <fullName evidence="2">Uncharacterized protein</fullName>
    </submittedName>
</protein>
<gene>
    <name evidence="2" type="ORF">OKE68_02870</name>
</gene>
<accession>A0AAP3AJY3</accession>
<feature type="transmembrane region" description="Helical" evidence="1">
    <location>
        <begin position="133"/>
        <end position="151"/>
    </location>
</feature>
<dbReference type="Proteomes" id="UP001207440">
    <property type="component" value="Unassembled WGS sequence"/>
</dbReference>
<reference evidence="2" key="1">
    <citation type="submission" date="2022-10" db="EMBL/GenBank/DDBJ databases">
        <title>Sifting through the core-genome to identify putative cross-protective antigens against Riemerella anatipestifer.</title>
        <authorList>
            <person name="Zheng X."/>
            <person name="Zhang W."/>
        </authorList>
    </citation>
    <scope>NUCLEOTIDE SEQUENCE</scope>
    <source>
        <strain evidence="2">ZWRA178</strain>
    </source>
</reference>
<proteinExistence type="predicted"/>
<evidence type="ECO:0000313" key="2">
    <source>
        <dbReference type="EMBL" id="MCW0523260.1"/>
    </source>
</evidence>
<dbReference type="RefSeq" id="WP_127919819.1">
    <property type="nucleotide sequence ID" value="NZ_CP029760.1"/>
</dbReference>
<feature type="transmembrane region" description="Helical" evidence="1">
    <location>
        <begin position="7"/>
        <end position="24"/>
    </location>
</feature>
<dbReference type="AlphaFoldDB" id="A0AAP3AJY3"/>